<reference evidence="2 3" key="1">
    <citation type="submission" date="2016-02" db="EMBL/GenBank/DDBJ databases">
        <authorList>
            <person name="Wen L."/>
            <person name="He K."/>
            <person name="Yang H."/>
        </authorList>
    </citation>
    <scope>NUCLEOTIDE SEQUENCE [LARGE SCALE GENOMIC DNA]</scope>
    <source>
        <strain evidence="2 3">CV58</strain>
    </source>
</reference>
<dbReference type="InterPro" id="IPR029058">
    <property type="entry name" value="AB_hydrolase_fold"/>
</dbReference>
<dbReference type="SUPFAM" id="SSF53474">
    <property type="entry name" value="alpha/beta-Hydrolases"/>
    <property type="match status" value="1"/>
</dbReference>
<dbReference type="Proteomes" id="UP000072660">
    <property type="component" value="Unassembled WGS sequence"/>
</dbReference>
<protein>
    <recommendedName>
        <fullName evidence="1">AB hydrolase-1 domain-containing protein</fullName>
    </recommendedName>
</protein>
<dbReference type="InterPro" id="IPR000073">
    <property type="entry name" value="AB_hydrolase_1"/>
</dbReference>
<evidence type="ECO:0000313" key="3">
    <source>
        <dbReference type="Proteomes" id="UP000072660"/>
    </source>
</evidence>
<dbReference type="EMBL" id="LSZO01000008">
    <property type="protein sequence ID" value="KXU39385.1"/>
    <property type="molecule type" value="Genomic_DNA"/>
</dbReference>
<dbReference type="Gene3D" id="3.40.50.1820">
    <property type="entry name" value="alpha/beta hydrolase"/>
    <property type="match status" value="1"/>
</dbReference>
<dbReference type="AlphaFoldDB" id="A0A139SXQ1"/>
<evidence type="ECO:0000313" key="2">
    <source>
        <dbReference type="EMBL" id="KXU39385.1"/>
    </source>
</evidence>
<feature type="domain" description="AB hydrolase-1" evidence="1">
    <location>
        <begin position="7"/>
        <end position="233"/>
    </location>
</feature>
<dbReference type="Pfam" id="PF12697">
    <property type="entry name" value="Abhydrolase_6"/>
    <property type="match status" value="1"/>
</dbReference>
<gene>
    <name evidence="2" type="ORF">AXE65_08745</name>
</gene>
<name>A0A139SXQ1_9GAMM</name>
<dbReference type="RefSeq" id="WP_068386586.1">
    <property type="nucleotide sequence ID" value="NZ_LSZO01000008.1"/>
</dbReference>
<dbReference type="OrthoDB" id="9780744at2"/>
<organism evidence="2 3">
    <name type="scientific">Ventosimonas gracilis</name>
    <dbReference type="NCBI Taxonomy" id="1680762"/>
    <lineage>
        <taxon>Bacteria</taxon>
        <taxon>Pseudomonadati</taxon>
        <taxon>Pseudomonadota</taxon>
        <taxon>Gammaproteobacteria</taxon>
        <taxon>Pseudomonadales</taxon>
        <taxon>Ventosimonadaceae</taxon>
        <taxon>Ventosimonas</taxon>
    </lineage>
</organism>
<evidence type="ECO:0000259" key="1">
    <source>
        <dbReference type="Pfam" id="PF12697"/>
    </source>
</evidence>
<comment type="caution">
    <text evidence="2">The sequence shown here is derived from an EMBL/GenBank/DDBJ whole genome shotgun (WGS) entry which is preliminary data.</text>
</comment>
<keyword evidence="3" id="KW-1185">Reference proteome</keyword>
<accession>A0A139SXQ1</accession>
<sequence length="244" mass="27040">MTEHLALLPGWSYRAEVMQPLEQALAEHYATSLHALPTTARAGDWLDELDARIPQNTWLIGWSLGGMLAAEIAARRGKKHCPGLITLCSNPCFYARADWPYALDEATFRRFCEGFKENPEATLSRFDLLVSQGSANQREIARQLAALHLPARHPSLLAGLELLTTLDTRPALRQFSGAQRHALAEQDAFLPATFASKTRFALEGLRPSKNISSYLYDRNGHALPLTASAWLAREIISTVHSSHA</sequence>
<proteinExistence type="predicted"/>